<sequence length="81" mass="8894">MCLLLLPHNIPPTLLTPRTNLLPSFVIVSHGHRCEEGHFACPSGNCISSWLCDGEDDCGDGVDESKDLCGKHYDTHPYSAR</sequence>
<dbReference type="Proteomes" id="UP000314983">
    <property type="component" value="Chromosome 25"/>
</dbReference>
<feature type="disulfide bond" evidence="2">
    <location>
        <begin position="34"/>
        <end position="46"/>
    </location>
</feature>
<dbReference type="AlphaFoldDB" id="A0AAY5EU76"/>
<keyword evidence="4" id="KW-1185">Reference proteome</keyword>
<dbReference type="Ensembl" id="ENSEEET00000056123.1">
    <property type="protein sequence ID" value="ENSEEEP00000060458.1"/>
    <property type="gene ID" value="ENSEEEG00000027219.1"/>
</dbReference>
<reference evidence="3" key="2">
    <citation type="submission" date="2025-08" db="UniProtKB">
        <authorList>
            <consortium name="Ensembl"/>
        </authorList>
    </citation>
    <scope>IDENTIFICATION</scope>
</reference>
<keyword evidence="1 2" id="KW-1015">Disulfide bond</keyword>
<dbReference type="SUPFAM" id="SSF57424">
    <property type="entry name" value="LDL receptor-like module"/>
    <property type="match status" value="1"/>
</dbReference>
<evidence type="ECO:0000256" key="1">
    <source>
        <dbReference type="ARBA" id="ARBA00023157"/>
    </source>
</evidence>
<dbReference type="SMART" id="SM00192">
    <property type="entry name" value="LDLa"/>
    <property type="match status" value="1"/>
</dbReference>
<name>A0AAY5EU76_ELEEL</name>
<dbReference type="InterPro" id="IPR002172">
    <property type="entry name" value="LDrepeatLR_classA_rpt"/>
</dbReference>
<dbReference type="Pfam" id="PF00057">
    <property type="entry name" value="Ldl_recept_a"/>
    <property type="match status" value="1"/>
</dbReference>
<comment type="caution">
    <text evidence="2">Lacks conserved residue(s) required for the propagation of feature annotation.</text>
</comment>
<dbReference type="Gene3D" id="4.10.400.10">
    <property type="entry name" value="Low-density Lipoprotein Receptor"/>
    <property type="match status" value="1"/>
</dbReference>
<dbReference type="CDD" id="cd00112">
    <property type="entry name" value="LDLa"/>
    <property type="match status" value="1"/>
</dbReference>
<reference evidence="3 4" key="1">
    <citation type="submission" date="2020-05" db="EMBL/GenBank/DDBJ databases">
        <title>Electrophorus electricus (electric eel) genome, fEleEle1, primary haplotype.</title>
        <authorList>
            <person name="Myers G."/>
            <person name="Meyer A."/>
            <person name="Fedrigo O."/>
            <person name="Formenti G."/>
            <person name="Rhie A."/>
            <person name="Tracey A."/>
            <person name="Sims Y."/>
            <person name="Jarvis E.D."/>
        </authorList>
    </citation>
    <scope>NUCLEOTIDE SEQUENCE [LARGE SCALE GENOMIC DNA]</scope>
</reference>
<evidence type="ECO:0000256" key="2">
    <source>
        <dbReference type="PROSITE-ProRule" id="PRU00124"/>
    </source>
</evidence>
<dbReference type="PROSITE" id="PS50068">
    <property type="entry name" value="LDLRA_2"/>
    <property type="match status" value="1"/>
</dbReference>
<dbReference type="InterPro" id="IPR036055">
    <property type="entry name" value="LDL_receptor-like_sf"/>
</dbReference>
<protein>
    <submittedName>
        <fullName evidence="3">Uncharacterized protein</fullName>
    </submittedName>
</protein>
<evidence type="ECO:0000313" key="3">
    <source>
        <dbReference type="Ensembl" id="ENSEEEP00000060458.1"/>
    </source>
</evidence>
<accession>A0AAY5EU76</accession>
<organism evidence="3 4">
    <name type="scientific">Electrophorus electricus</name>
    <name type="common">Electric eel</name>
    <name type="synonym">Gymnotus electricus</name>
    <dbReference type="NCBI Taxonomy" id="8005"/>
    <lineage>
        <taxon>Eukaryota</taxon>
        <taxon>Metazoa</taxon>
        <taxon>Chordata</taxon>
        <taxon>Craniata</taxon>
        <taxon>Vertebrata</taxon>
        <taxon>Euteleostomi</taxon>
        <taxon>Actinopterygii</taxon>
        <taxon>Neopterygii</taxon>
        <taxon>Teleostei</taxon>
        <taxon>Ostariophysi</taxon>
        <taxon>Gymnotiformes</taxon>
        <taxon>Gymnotoidei</taxon>
        <taxon>Gymnotidae</taxon>
        <taxon>Electrophorus</taxon>
    </lineage>
</organism>
<reference evidence="3" key="3">
    <citation type="submission" date="2025-09" db="UniProtKB">
        <authorList>
            <consortium name="Ensembl"/>
        </authorList>
    </citation>
    <scope>IDENTIFICATION</scope>
</reference>
<proteinExistence type="predicted"/>
<evidence type="ECO:0000313" key="4">
    <source>
        <dbReference type="Proteomes" id="UP000314983"/>
    </source>
</evidence>